<name>A0A2I2GA15_9EURO</name>
<keyword evidence="4 6" id="KW-1133">Transmembrane helix</keyword>
<keyword evidence="5 6" id="KW-0472">Membrane</keyword>
<comment type="similarity">
    <text evidence="2">Belongs to the paxB family.</text>
</comment>
<feature type="transmembrane region" description="Helical" evidence="6">
    <location>
        <begin position="73"/>
        <end position="95"/>
    </location>
</feature>
<comment type="caution">
    <text evidence="7">The sequence shown here is derived from an EMBL/GenBank/DDBJ whole genome shotgun (WGS) entry which is preliminary data.</text>
</comment>
<dbReference type="AlphaFoldDB" id="A0A2I2GA15"/>
<dbReference type="OrthoDB" id="5294024at2759"/>
<proteinExistence type="inferred from homology"/>
<dbReference type="EMBL" id="MSFO01000004">
    <property type="protein sequence ID" value="PLB49708.1"/>
    <property type="molecule type" value="Genomic_DNA"/>
</dbReference>
<dbReference type="GO" id="GO:0016829">
    <property type="term" value="F:lyase activity"/>
    <property type="evidence" value="ECO:0007669"/>
    <property type="project" value="InterPro"/>
</dbReference>
<dbReference type="InterPro" id="IPR039020">
    <property type="entry name" value="PaxB-like"/>
</dbReference>
<evidence type="ECO:0000256" key="4">
    <source>
        <dbReference type="ARBA" id="ARBA00022989"/>
    </source>
</evidence>
<dbReference type="PANTHER" id="PTHR42038:SF2">
    <property type="entry name" value="TERPENE CYCLASE AUSL"/>
    <property type="match status" value="1"/>
</dbReference>
<dbReference type="GeneID" id="36553397"/>
<sequence length="206" mass="23317">MGISYKAMKEETYGMAFFAQCINIAWEFVYGGLVYPPQNPREVLVFVGGLASNLCVQYTSIAHGRREWQHVPFIHRHLGLLYAVTIVALVLGNLAFARQIGPHQAEIYIAIICQVFVSVGCLCQLLVRQSTRGFSMWLWTARHFGSCFAIPVLYLRSTYWPEAFGFAASPTMIWMGATAYLADVTYAVCFSRLAKEEELKRVKRID</sequence>
<organism evidence="7 8">
    <name type="scientific">Aspergillus steynii IBT 23096</name>
    <dbReference type="NCBI Taxonomy" id="1392250"/>
    <lineage>
        <taxon>Eukaryota</taxon>
        <taxon>Fungi</taxon>
        <taxon>Dikarya</taxon>
        <taxon>Ascomycota</taxon>
        <taxon>Pezizomycotina</taxon>
        <taxon>Eurotiomycetes</taxon>
        <taxon>Eurotiomycetidae</taxon>
        <taxon>Eurotiales</taxon>
        <taxon>Aspergillaceae</taxon>
        <taxon>Aspergillus</taxon>
        <taxon>Aspergillus subgen. Circumdati</taxon>
    </lineage>
</organism>
<evidence type="ECO:0000313" key="7">
    <source>
        <dbReference type="EMBL" id="PLB49708.1"/>
    </source>
</evidence>
<protein>
    <submittedName>
        <fullName evidence="7">Integral membrane protein</fullName>
    </submittedName>
</protein>
<dbReference type="RefSeq" id="XP_024705010.1">
    <property type="nucleotide sequence ID" value="XM_024845698.1"/>
</dbReference>
<accession>A0A2I2GA15</accession>
<dbReference type="Pfam" id="PF25129">
    <property type="entry name" value="Pyr4-TMTC"/>
    <property type="match status" value="1"/>
</dbReference>
<evidence type="ECO:0000256" key="5">
    <source>
        <dbReference type="ARBA" id="ARBA00023136"/>
    </source>
</evidence>
<gene>
    <name evidence="7" type="ORF">P170DRAFT_384918</name>
</gene>
<dbReference type="STRING" id="1392250.A0A2I2GA15"/>
<feature type="transmembrane region" description="Helical" evidence="6">
    <location>
        <begin position="107"/>
        <end position="127"/>
    </location>
</feature>
<comment type="subcellular location">
    <subcellularLocation>
        <location evidence="1">Membrane</location>
        <topology evidence="1">Multi-pass membrane protein</topology>
    </subcellularLocation>
</comment>
<dbReference type="VEuPathDB" id="FungiDB:P170DRAFT_384918"/>
<keyword evidence="3 6" id="KW-0812">Transmembrane</keyword>
<evidence type="ECO:0000256" key="2">
    <source>
        <dbReference type="ARBA" id="ARBA00006757"/>
    </source>
</evidence>
<dbReference type="GO" id="GO:0016020">
    <property type="term" value="C:membrane"/>
    <property type="evidence" value="ECO:0007669"/>
    <property type="project" value="UniProtKB-SubCell"/>
</dbReference>
<feature type="transmembrane region" description="Helical" evidence="6">
    <location>
        <begin position="174"/>
        <end position="194"/>
    </location>
</feature>
<feature type="transmembrane region" description="Helical" evidence="6">
    <location>
        <begin position="134"/>
        <end position="154"/>
    </location>
</feature>
<evidence type="ECO:0000256" key="6">
    <source>
        <dbReference type="SAM" id="Phobius"/>
    </source>
</evidence>
<keyword evidence="8" id="KW-1185">Reference proteome</keyword>
<evidence type="ECO:0000313" key="8">
    <source>
        <dbReference type="Proteomes" id="UP000234275"/>
    </source>
</evidence>
<evidence type="ECO:0000256" key="3">
    <source>
        <dbReference type="ARBA" id="ARBA00022692"/>
    </source>
</evidence>
<dbReference type="PANTHER" id="PTHR42038">
    <property type="match status" value="1"/>
</dbReference>
<reference evidence="7 8" key="1">
    <citation type="submission" date="2016-12" db="EMBL/GenBank/DDBJ databases">
        <title>The genomes of Aspergillus section Nigri reveals drivers in fungal speciation.</title>
        <authorList>
            <consortium name="DOE Joint Genome Institute"/>
            <person name="Vesth T.C."/>
            <person name="Nybo J."/>
            <person name="Theobald S."/>
            <person name="Brandl J."/>
            <person name="Frisvad J.C."/>
            <person name="Nielsen K.F."/>
            <person name="Lyhne E.K."/>
            <person name="Kogle M.E."/>
            <person name="Kuo A."/>
            <person name="Riley R."/>
            <person name="Clum A."/>
            <person name="Nolan M."/>
            <person name="Lipzen A."/>
            <person name="Salamov A."/>
            <person name="Henrissat B."/>
            <person name="Wiebenga A."/>
            <person name="De Vries R.P."/>
            <person name="Grigoriev I.V."/>
            <person name="Mortensen U.H."/>
            <person name="Andersen M.R."/>
            <person name="Baker S.E."/>
        </authorList>
    </citation>
    <scope>NUCLEOTIDE SEQUENCE [LARGE SCALE GENOMIC DNA]</scope>
    <source>
        <strain evidence="7 8">IBT 23096</strain>
    </source>
</reference>
<dbReference type="Proteomes" id="UP000234275">
    <property type="component" value="Unassembled WGS sequence"/>
</dbReference>
<evidence type="ECO:0000256" key="1">
    <source>
        <dbReference type="ARBA" id="ARBA00004141"/>
    </source>
</evidence>